<feature type="domain" description="Nitroreductase" evidence="1">
    <location>
        <begin position="94"/>
        <end position="232"/>
    </location>
</feature>
<proteinExistence type="predicted"/>
<dbReference type="RefSeq" id="WP_248251298.1">
    <property type="nucleotide sequence ID" value="NZ_JAIWJX010000002.1"/>
</dbReference>
<dbReference type="CDD" id="cd02142">
    <property type="entry name" value="McbC_SagB-like_oxidoreductase"/>
    <property type="match status" value="1"/>
</dbReference>
<accession>A0A9X2BBJ7</accession>
<dbReference type="PANTHER" id="PTHR43745:SF2">
    <property type="entry name" value="NITROREDUCTASE MJ1384-RELATED"/>
    <property type="match status" value="1"/>
</dbReference>
<dbReference type="NCBIfam" id="TIGR03605">
    <property type="entry name" value="antibiot_sagB"/>
    <property type="match status" value="1"/>
</dbReference>
<organism evidence="2 3">
    <name type="scientific">Fictibacillus marinisediminis</name>
    <dbReference type="NCBI Taxonomy" id="2878389"/>
    <lineage>
        <taxon>Bacteria</taxon>
        <taxon>Bacillati</taxon>
        <taxon>Bacillota</taxon>
        <taxon>Bacilli</taxon>
        <taxon>Bacillales</taxon>
        <taxon>Fictibacillaceae</taxon>
        <taxon>Fictibacillus</taxon>
    </lineage>
</organism>
<evidence type="ECO:0000313" key="3">
    <source>
        <dbReference type="Proteomes" id="UP001139011"/>
    </source>
</evidence>
<name>A0A9X2BBJ7_9BACL</name>
<gene>
    <name evidence="2" type="ORF">LCY76_02405</name>
</gene>
<dbReference type="Pfam" id="PF00881">
    <property type="entry name" value="Nitroreductase"/>
    <property type="match status" value="2"/>
</dbReference>
<dbReference type="GO" id="GO:0016491">
    <property type="term" value="F:oxidoreductase activity"/>
    <property type="evidence" value="ECO:0007669"/>
    <property type="project" value="InterPro"/>
</dbReference>
<dbReference type="Proteomes" id="UP001139011">
    <property type="component" value="Unassembled WGS sequence"/>
</dbReference>
<dbReference type="InterPro" id="IPR029479">
    <property type="entry name" value="Nitroreductase"/>
</dbReference>
<evidence type="ECO:0000313" key="2">
    <source>
        <dbReference type="EMBL" id="MCK6255476.1"/>
    </source>
</evidence>
<dbReference type="EMBL" id="JAIWJX010000002">
    <property type="protein sequence ID" value="MCK6255476.1"/>
    <property type="molecule type" value="Genomic_DNA"/>
</dbReference>
<dbReference type="PANTHER" id="PTHR43745">
    <property type="entry name" value="NITROREDUCTASE MJ1384-RELATED"/>
    <property type="match status" value="1"/>
</dbReference>
<comment type="caution">
    <text evidence="2">The sequence shown here is derived from an EMBL/GenBank/DDBJ whole genome shotgun (WGS) entry which is preliminary data.</text>
</comment>
<dbReference type="AlphaFoldDB" id="A0A9X2BBJ7"/>
<dbReference type="InterPro" id="IPR052544">
    <property type="entry name" value="Bacteriocin_Proc_Enz"/>
</dbReference>
<protein>
    <submittedName>
        <fullName evidence="2">SagB family peptide dehydrogenase</fullName>
    </submittedName>
</protein>
<feature type="domain" description="Nitroreductase" evidence="1">
    <location>
        <begin position="425"/>
        <end position="508"/>
    </location>
</feature>
<dbReference type="InterPro" id="IPR020051">
    <property type="entry name" value="SagB-type_dehydrogenase"/>
</dbReference>
<dbReference type="InterPro" id="IPR000415">
    <property type="entry name" value="Nitroreductase-like"/>
</dbReference>
<reference evidence="2" key="1">
    <citation type="submission" date="2021-09" db="EMBL/GenBank/DDBJ databases">
        <title>Genome analysis of Fictibacillus sp. KIGAM418 isolated from marine sediment.</title>
        <authorList>
            <person name="Seo M.-J."/>
            <person name="Cho E.-S."/>
            <person name="Hwang C.Y."/>
        </authorList>
    </citation>
    <scope>NUCLEOTIDE SEQUENCE</scope>
    <source>
        <strain evidence="2">KIGAM418</strain>
    </source>
</reference>
<dbReference type="SUPFAM" id="SSF55469">
    <property type="entry name" value="FMN-dependent nitroreductase-like"/>
    <property type="match status" value="1"/>
</dbReference>
<keyword evidence="3" id="KW-1185">Reference proteome</keyword>
<sequence length="521" mass="59844">MNLDEFLHNLHYESDKIKPREWEANWDDAPLPYKLYRGLPVVELPADIPLHLEQKKRNAKPNLQEMSHFLKYTYGLTQVSQTLPFGEQTEEWTAYRRFAPSGGALYPSELYIYLKIKDLPEGIYHYDAAHHRLVCLREGNFDSYLNRALGNRCDVSSTFGTVFSSTFFWKNFFKYHNFSYRLQGLDTGFMIGQLLETGRRMGFETGVYYHFLDRAIHHLLGLSEQEESVYAVIPLSVDPAMNWFTSDETEEPSTAASLCGELKPLDHQHYVRSKKISDYPMLIKMNEACMLDSFPTHEQMEKEKKEEPAHPFHLLPRVDRLSYDFSSACRNRYSPGMDFVQKPVNQQTLSALLFEAFSTFSYRNDLDNSFQKPPYRVSLYCCMYNIKGVPNGSYSYDGSNHALQPIQEGDFRCRLQDGLLADTVNMTQVPLSFTISGPKDHYKNAYGYRGHRIQHMEAGILSQHLLLAASALNMGGHPLLGFDVQSYDDLYKLSGKGKTSLLQIPLGHFSPHPRLQGSLHG</sequence>
<dbReference type="Gene3D" id="3.40.109.10">
    <property type="entry name" value="NADH Oxidase"/>
    <property type="match status" value="2"/>
</dbReference>
<evidence type="ECO:0000259" key="1">
    <source>
        <dbReference type="Pfam" id="PF00881"/>
    </source>
</evidence>